<reference evidence="1 2" key="1">
    <citation type="submission" date="2019-08" db="EMBL/GenBank/DDBJ databases">
        <title>Genomes of Subsaximicrobium wynnwilliamsii strains.</title>
        <authorList>
            <person name="Bowman J.P."/>
        </authorList>
    </citation>
    <scope>NUCLEOTIDE SEQUENCE [LARGE SCALE GENOMIC DNA]</scope>
    <source>
        <strain evidence="1 2">2-80-2</strain>
    </source>
</reference>
<accession>A0A5C6ZI43</accession>
<dbReference type="EMBL" id="VORO01000009">
    <property type="protein sequence ID" value="TXD89119.1"/>
    <property type="molecule type" value="Genomic_DNA"/>
</dbReference>
<dbReference type="Gene3D" id="2.60.120.620">
    <property type="entry name" value="q2cbj1_9rhob like domain"/>
    <property type="match status" value="1"/>
</dbReference>
<dbReference type="Proteomes" id="UP000321578">
    <property type="component" value="Unassembled WGS sequence"/>
</dbReference>
<sequence length="282" mass="32499">MHKTCELFLDGESYQFEVEGHFFWGENELLFKAEDNVISKMPWKGEGYAVVDAFSEAEFERLKASITKNITDAISESLPDFEPKNFKLEHYHKIVTSKELHNKVIDRTRNLENKDFDFDIDALAKRFGKILGYELTSWVEELQKSHIQIRLSRPNSLDINPPHRDGYLSYWENIINVWIPIVGCDKNSSLPVYPKSHLIPEHHILRTASKGAKINGNTYYVPCVLETKEGKIKMIRPNPSQGKALIFSPFLIHGAAVNKNEDVTRIALELRFPKVRNGLKMN</sequence>
<keyword evidence="1" id="KW-0223">Dioxygenase</keyword>
<keyword evidence="2" id="KW-1185">Reference proteome</keyword>
<protein>
    <submittedName>
        <fullName evidence="1">Phytanoyl-CoA dioxygenase family protein</fullName>
    </submittedName>
</protein>
<keyword evidence="1" id="KW-0560">Oxidoreductase</keyword>
<dbReference type="SUPFAM" id="SSF51197">
    <property type="entry name" value="Clavaminate synthase-like"/>
    <property type="match status" value="1"/>
</dbReference>
<dbReference type="RefSeq" id="WP_147086473.1">
    <property type="nucleotide sequence ID" value="NZ_VORM01000007.1"/>
</dbReference>
<organism evidence="1 2">
    <name type="scientific">Subsaximicrobium wynnwilliamsii</name>
    <dbReference type="NCBI Taxonomy" id="291179"/>
    <lineage>
        <taxon>Bacteria</taxon>
        <taxon>Pseudomonadati</taxon>
        <taxon>Bacteroidota</taxon>
        <taxon>Flavobacteriia</taxon>
        <taxon>Flavobacteriales</taxon>
        <taxon>Flavobacteriaceae</taxon>
        <taxon>Subsaximicrobium</taxon>
    </lineage>
</organism>
<dbReference type="InterPro" id="IPR008775">
    <property type="entry name" value="Phytyl_CoA_dOase-like"/>
</dbReference>
<proteinExistence type="predicted"/>
<evidence type="ECO:0000313" key="1">
    <source>
        <dbReference type="EMBL" id="TXD89119.1"/>
    </source>
</evidence>
<dbReference type="AlphaFoldDB" id="A0A5C6ZI43"/>
<gene>
    <name evidence="1" type="ORF">ESY86_10145</name>
</gene>
<dbReference type="OrthoDB" id="870003at2"/>
<dbReference type="Pfam" id="PF05721">
    <property type="entry name" value="PhyH"/>
    <property type="match status" value="1"/>
</dbReference>
<name>A0A5C6ZI43_9FLAO</name>
<dbReference type="GO" id="GO:0016706">
    <property type="term" value="F:2-oxoglutarate-dependent dioxygenase activity"/>
    <property type="evidence" value="ECO:0007669"/>
    <property type="project" value="UniProtKB-ARBA"/>
</dbReference>
<evidence type="ECO:0000313" key="2">
    <source>
        <dbReference type="Proteomes" id="UP000321578"/>
    </source>
</evidence>
<comment type="caution">
    <text evidence="1">The sequence shown here is derived from an EMBL/GenBank/DDBJ whole genome shotgun (WGS) entry which is preliminary data.</text>
</comment>